<dbReference type="AlphaFoldDB" id="A0A841JYL6"/>
<gene>
    <name evidence="2" type="ORF">HNQ77_001008</name>
</gene>
<evidence type="ECO:0000313" key="2">
    <source>
        <dbReference type="EMBL" id="MBB6143064.1"/>
    </source>
</evidence>
<protein>
    <submittedName>
        <fullName evidence="2">Uncharacterized protein</fullName>
    </submittedName>
</protein>
<dbReference type="RefSeq" id="WP_050062004.1">
    <property type="nucleotide sequence ID" value="NZ_JACHEK010000002.1"/>
</dbReference>
<name>A0A841JYL6_9BACT</name>
<evidence type="ECO:0000313" key="3">
    <source>
        <dbReference type="Proteomes" id="UP000538666"/>
    </source>
</evidence>
<organism evidence="2 3">
    <name type="scientific">Silvibacterium bohemicum</name>
    <dbReference type="NCBI Taxonomy" id="1577686"/>
    <lineage>
        <taxon>Bacteria</taxon>
        <taxon>Pseudomonadati</taxon>
        <taxon>Acidobacteriota</taxon>
        <taxon>Terriglobia</taxon>
        <taxon>Terriglobales</taxon>
        <taxon>Acidobacteriaceae</taxon>
        <taxon>Silvibacterium</taxon>
    </lineage>
</organism>
<feature type="compositionally biased region" description="Polar residues" evidence="1">
    <location>
        <begin position="114"/>
        <end position="126"/>
    </location>
</feature>
<comment type="caution">
    <text evidence="2">The sequence shown here is derived from an EMBL/GenBank/DDBJ whole genome shotgun (WGS) entry which is preliminary data.</text>
</comment>
<reference evidence="2 3" key="1">
    <citation type="submission" date="2020-08" db="EMBL/GenBank/DDBJ databases">
        <title>Genomic Encyclopedia of Type Strains, Phase IV (KMG-IV): sequencing the most valuable type-strain genomes for metagenomic binning, comparative biology and taxonomic classification.</title>
        <authorList>
            <person name="Goeker M."/>
        </authorList>
    </citation>
    <scope>NUCLEOTIDE SEQUENCE [LARGE SCALE GENOMIC DNA]</scope>
    <source>
        <strain evidence="2 3">DSM 103733</strain>
    </source>
</reference>
<sequence>MDPSVVGDAILGALAAGALDGAKNVGKSALADAYAALRNAIKRKYAHHEEVTEALEKVERKPKSAGYAQVLAEELQSSGASGDQELVLQASELLELVSSLAGDSNGGQIAHGNNIAQADRQSTASVTIHRRTE</sequence>
<evidence type="ECO:0000256" key="1">
    <source>
        <dbReference type="SAM" id="MobiDB-lite"/>
    </source>
</evidence>
<feature type="region of interest" description="Disordered" evidence="1">
    <location>
        <begin position="108"/>
        <end position="133"/>
    </location>
</feature>
<dbReference type="Proteomes" id="UP000538666">
    <property type="component" value="Unassembled WGS sequence"/>
</dbReference>
<dbReference type="EMBL" id="JACHEK010000002">
    <property type="protein sequence ID" value="MBB6143064.1"/>
    <property type="molecule type" value="Genomic_DNA"/>
</dbReference>
<dbReference type="OrthoDB" id="9990708at2"/>
<proteinExistence type="predicted"/>
<keyword evidence="3" id="KW-1185">Reference proteome</keyword>
<accession>A0A841JYL6</accession>